<feature type="region of interest" description="Disordered" evidence="1">
    <location>
        <begin position="25"/>
        <end position="52"/>
    </location>
</feature>
<feature type="compositionally biased region" description="Low complexity" evidence="1">
    <location>
        <begin position="248"/>
        <end position="262"/>
    </location>
</feature>
<gene>
    <name evidence="2" type="primary">RFX7_2</name>
    <name evidence="2" type="ORF">OS493_003379</name>
</gene>
<dbReference type="GO" id="GO:0000978">
    <property type="term" value="F:RNA polymerase II cis-regulatory region sequence-specific DNA binding"/>
    <property type="evidence" value="ECO:0007669"/>
    <property type="project" value="TreeGrafter"/>
</dbReference>
<feature type="compositionally biased region" description="Polar residues" evidence="1">
    <location>
        <begin position="263"/>
        <end position="295"/>
    </location>
</feature>
<reference evidence="2" key="1">
    <citation type="submission" date="2023-01" db="EMBL/GenBank/DDBJ databases">
        <title>Genome assembly of the deep-sea coral Lophelia pertusa.</title>
        <authorList>
            <person name="Herrera S."/>
            <person name="Cordes E."/>
        </authorList>
    </citation>
    <scope>NUCLEOTIDE SEQUENCE</scope>
    <source>
        <strain evidence="2">USNM1676648</strain>
        <tissue evidence="2">Polyp</tissue>
    </source>
</reference>
<dbReference type="PANTHER" id="PTHR12619:SF21">
    <property type="entry name" value="RFX-TYPE WINGED-HELIX DOMAIN-CONTAINING PROTEIN"/>
    <property type="match status" value="1"/>
</dbReference>
<evidence type="ECO:0000313" key="3">
    <source>
        <dbReference type="Proteomes" id="UP001163046"/>
    </source>
</evidence>
<evidence type="ECO:0000313" key="2">
    <source>
        <dbReference type="EMBL" id="KAJ7393720.1"/>
    </source>
</evidence>
<protein>
    <submittedName>
        <fullName evidence="2">RNA polymerase II proximal promoter sequence-specific DNA binding</fullName>
    </submittedName>
</protein>
<keyword evidence="3" id="KW-1185">Reference proteome</keyword>
<feature type="region of interest" description="Disordered" evidence="1">
    <location>
        <begin position="194"/>
        <end position="295"/>
    </location>
</feature>
<organism evidence="2 3">
    <name type="scientific">Desmophyllum pertusum</name>
    <dbReference type="NCBI Taxonomy" id="174260"/>
    <lineage>
        <taxon>Eukaryota</taxon>
        <taxon>Metazoa</taxon>
        <taxon>Cnidaria</taxon>
        <taxon>Anthozoa</taxon>
        <taxon>Hexacorallia</taxon>
        <taxon>Scleractinia</taxon>
        <taxon>Caryophylliina</taxon>
        <taxon>Caryophylliidae</taxon>
        <taxon>Desmophyllum</taxon>
    </lineage>
</organism>
<dbReference type="GO" id="GO:0000981">
    <property type="term" value="F:DNA-binding transcription factor activity, RNA polymerase II-specific"/>
    <property type="evidence" value="ECO:0007669"/>
    <property type="project" value="TreeGrafter"/>
</dbReference>
<comment type="caution">
    <text evidence="2">The sequence shown here is derived from an EMBL/GenBank/DDBJ whole genome shotgun (WGS) entry which is preliminary data.</text>
</comment>
<dbReference type="AlphaFoldDB" id="A0A9X0DBD0"/>
<evidence type="ECO:0000256" key="1">
    <source>
        <dbReference type="SAM" id="MobiDB-lite"/>
    </source>
</evidence>
<dbReference type="OrthoDB" id="10069709at2759"/>
<dbReference type="EMBL" id="MU825397">
    <property type="protein sequence ID" value="KAJ7393720.1"/>
    <property type="molecule type" value="Genomic_DNA"/>
</dbReference>
<sequence length="342" mass="37667">MLVMNSLTILKYCYSGIQRKKNVKPPTLPSLQVPSASEKEKSSTNAANSLTGGDKIEEDQTLSAACLLVCEWANKLLGRVFSTLIELARFLVGGSYVSSKSMAAFVVMSSNDLNTPQIGHSLVSLITPLKQVEEQMLLTQKRRQSQQLPKKMPQRQQQKQIQQIPGNSILQQGQALCNTPQQLLNHKTLVSISSQQKSVHKQPLHIQPKPIQPSLQSPPAQMGQFYQQQQPVGNPTTPPSGYPTKIRPITPSMISPTTPIQSAVPQTPSPFQSSPKFNTPGTPQNRPVTPSSGSATLDIHLTQQSQPAFFLRQSQAVLKNRGLIEEKQVHPHCDRLLLIQVN</sequence>
<dbReference type="Proteomes" id="UP001163046">
    <property type="component" value="Unassembled WGS sequence"/>
</dbReference>
<dbReference type="PANTHER" id="PTHR12619">
    <property type="entry name" value="RFX TRANSCRIPTION FACTOR FAMILY"/>
    <property type="match status" value="1"/>
</dbReference>
<proteinExistence type="predicted"/>
<name>A0A9X0DBD0_9CNID</name>
<accession>A0A9X0DBD0</accession>
<dbReference type="InterPro" id="IPR039779">
    <property type="entry name" value="RFX-like"/>
</dbReference>
<feature type="compositionally biased region" description="Polar residues" evidence="1">
    <location>
        <begin position="213"/>
        <end position="235"/>
    </location>
</feature>